<feature type="region of interest" description="Disordered" evidence="1">
    <location>
        <begin position="1"/>
        <end position="125"/>
    </location>
</feature>
<dbReference type="AlphaFoldDB" id="A0A6J4I4C1"/>
<dbReference type="EMBL" id="CADCTG010000137">
    <property type="protein sequence ID" value="CAA9240111.1"/>
    <property type="molecule type" value="Genomic_DNA"/>
</dbReference>
<name>A0A6J4I4C1_9PROT</name>
<feature type="compositionally biased region" description="Basic and acidic residues" evidence="1">
    <location>
        <begin position="183"/>
        <end position="192"/>
    </location>
</feature>
<accession>A0A6J4I4C1</accession>
<evidence type="ECO:0000313" key="2">
    <source>
        <dbReference type="EMBL" id="CAA9240111.1"/>
    </source>
</evidence>
<feature type="compositionally biased region" description="Basic residues" evidence="1">
    <location>
        <begin position="19"/>
        <end position="28"/>
    </location>
</feature>
<feature type="region of interest" description="Disordered" evidence="1">
    <location>
        <begin position="172"/>
        <end position="192"/>
    </location>
</feature>
<organism evidence="2">
    <name type="scientific">uncultured Acetobacteraceae bacterium</name>
    <dbReference type="NCBI Taxonomy" id="169975"/>
    <lineage>
        <taxon>Bacteria</taxon>
        <taxon>Pseudomonadati</taxon>
        <taxon>Pseudomonadota</taxon>
        <taxon>Alphaproteobacteria</taxon>
        <taxon>Acetobacterales</taxon>
        <taxon>Acetobacteraceae</taxon>
        <taxon>environmental samples</taxon>
    </lineage>
</organism>
<feature type="compositionally biased region" description="Low complexity" evidence="1">
    <location>
        <begin position="44"/>
        <end position="57"/>
    </location>
</feature>
<feature type="compositionally biased region" description="Basic and acidic residues" evidence="1">
    <location>
        <begin position="29"/>
        <end position="43"/>
    </location>
</feature>
<feature type="compositionally biased region" description="Basic residues" evidence="1">
    <location>
        <begin position="69"/>
        <end position="78"/>
    </location>
</feature>
<protein>
    <submittedName>
        <fullName evidence="2">Uncharacterized protein</fullName>
    </submittedName>
</protein>
<gene>
    <name evidence="2" type="ORF">AVDCRST_MAG08-1576</name>
</gene>
<evidence type="ECO:0000256" key="1">
    <source>
        <dbReference type="SAM" id="MobiDB-lite"/>
    </source>
</evidence>
<proteinExistence type="predicted"/>
<feature type="non-terminal residue" evidence="2">
    <location>
        <position position="192"/>
    </location>
</feature>
<reference evidence="2" key="1">
    <citation type="submission" date="2020-02" db="EMBL/GenBank/DDBJ databases">
        <authorList>
            <person name="Meier V. D."/>
        </authorList>
    </citation>
    <scope>NUCLEOTIDE SEQUENCE</scope>
    <source>
        <strain evidence="2">AVDCRST_MAG08</strain>
    </source>
</reference>
<sequence>DHRRGETHRGGRGSGRAGLARRRGGRRRANGDGRGLGEADAEHGAAPGRRGAAWNRAGGPGATSDRPHRGTRPRRRFRGGGAAPDARPRLHAAPLRRQQHQRDRHLAEGPRAGLRGLPQGHRRDRLRRTPPIHHRQRVAVLVLHLPGARRRLGSRRPAARVLGLVRPAVGRRAADGHPAPRGAADHGRAAAV</sequence>
<feature type="non-terminal residue" evidence="2">
    <location>
        <position position="1"/>
    </location>
</feature>